<protein>
    <submittedName>
        <fullName evidence="1">Uncharacterized protein</fullName>
    </submittedName>
</protein>
<accession>A0A5J9TKA7</accession>
<keyword evidence="2" id="KW-1185">Reference proteome</keyword>
<dbReference type="Gramene" id="TVU11597">
    <property type="protein sequence ID" value="TVU11597"/>
    <property type="gene ID" value="EJB05_45191"/>
</dbReference>
<dbReference type="EMBL" id="RWGY01000039">
    <property type="protein sequence ID" value="TVU11597.1"/>
    <property type="molecule type" value="Genomic_DNA"/>
</dbReference>
<comment type="caution">
    <text evidence="1">The sequence shown here is derived from an EMBL/GenBank/DDBJ whole genome shotgun (WGS) entry which is preliminary data.</text>
</comment>
<evidence type="ECO:0000313" key="1">
    <source>
        <dbReference type="EMBL" id="TVU11597.1"/>
    </source>
</evidence>
<proteinExistence type="predicted"/>
<gene>
    <name evidence="1" type="ORF">EJB05_45191</name>
</gene>
<reference evidence="1 2" key="1">
    <citation type="journal article" date="2019" name="Sci. Rep.">
        <title>A high-quality genome of Eragrostis curvula grass provides insights into Poaceae evolution and supports new strategies to enhance forage quality.</title>
        <authorList>
            <person name="Carballo J."/>
            <person name="Santos B.A.C.M."/>
            <person name="Zappacosta D."/>
            <person name="Garbus I."/>
            <person name="Selva J.P."/>
            <person name="Gallo C.A."/>
            <person name="Diaz A."/>
            <person name="Albertini E."/>
            <person name="Caccamo M."/>
            <person name="Echenique V."/>
        </authorList>
    </citation>
    <scope>NUCLEOTIDE SEQUENCE [LARGE SCALE GENOMIC DNA]</scope>
    <source>
        <strain evidence="2">cv. Victoria</strain>
        <tissue evidence="1">Leaf</tissue>
    </source>
</reference>
<dbReference type="AlphaFoldDB" id="A0A5J9TKA7"/>
<organism evidence="1 2">
    <name type="scientific">Eragrostis curvula</name>
    <name type="common">weeping love grass</name>
    <dbReference type="NCBI Taxonomy" id="38414"/>
    <lineage>
        <taxon>Eukaryota</taxon>
        <taxon>Viridiplantae</taxon>
        <taxon>Streptophyta</taxon>
        <taxon>Embryophyta</taxon>
        <taxon>Tracheophyta</taxon>
        <taxon>Spermatophyta</taxon>
        <taxon>Magnoliopsida</taxon>
        <taxon>Liliopsida</taxon>
        <taxon>Poales</taxon>
        <taxon>Poaceae</taxon>
        <taxon>PACMAD clade</taxon>
        <taxon>Chloridoideae</taxon>
        <taxon>Eragrostideae</taxon>
        <taxon>Eragrostidinae</taxon>
        <taxon>Eragrostis</taxon>
    </lineage>
</organism>
<name>A0A5J9TKA7_9POAL</name>
<dbReference type="Proteomes" id="UP000324897">
    <property type="component" value="Chromosome 3"/>
</dbReference>
<sequence>MPMELLQMRHTLAPSPTEAPALRHGDALLPGAPSPQAPTAVLALVASKRHRRSLSGEAVTTSALFLVATASSSVQTGQIQIKWLLPEVLASTIVDGVPTKSVAVIRAS</sequence>
<feature type="non-terminal residue" evidence="1">
    <location>
        <position position="1"/>
    </location>
</feature>
<evidence type="ECO:0000313" key="2">
    <source>
        <dbReference type="Proteomes" id="UP000324897"/>
    </source>
</evidence>